<evidence type="ECO:0000256" key="1">
    <source>
        <dbReference type="ARBA" id="ARBA00006739"/>
    </source>
</evidence>
<feature type="domain" description="Glycosyltransferase 2-like" evidence="5">
    <location>
        <begin position="641"/>
        <end position="763"/>
    </location>
</feature>
<dbReference type="InterPro" id="IPR029044">
    <property type="entry name" value="Nucleotide-diphossugar_trans"/>
</dbReference>
<keyword evidence="7" id="KW-1185">Reference proteome</keyword>
<sequence>MGCFLYSYIREFNMEKFISYINENNKTELASELEIYSYQVLSEIAYILRKVNGINTDFEIQGASSLNILILKKYLEDRNKKSMDGYKVLLTNSTSSLTEYRRYDLILLCNIEKESKYVKNEYRKFHSLHTNMNYLLNKKNRKNYNFINDYFDRLNNTYLPVNSDLLNDYYLLFLEKEIFSDKKEAYEKENIILKDEIKTAIEENKEKSKENNLLTQKNNSIRQQLSYRVGSVLVSSVKSKEKLRNLPIDMLSEINEFYNGKSVQPKALRISKKITSKLVKFRNIKKLEDIRKSNIIIDHVKSKFNIEKKIGSELKDDSLKDFVDNYENIRMSYFISSDLKGLYDITYNIIKDNLDSFLVFEPILKEVLQILFYYEDASSIKVEKKLVRDFLEYYLINDKLSKVSKFFVEFSSTLGWKDFKGIIETNKVNFSDIYKTQSFLEAVISKPQAIVIFLDDDFYNWAVSQDETYELVLVKFIYTIIKNKLLEESVLLGFFNINKIRYKKRFLDVMQRYTYIIKRSIGNDQIICDLIEKIDCYEDLVYVSLLISCHSNIITIENFVSKVYELNKKISLDQYQLAYFLSQTGNNNKLTDIVNDSFERSEISPISHIGNNSIENIYNSILKVDIDKNVSLSLPMGLINVITSTFNPDISLLSLSIDSILQQSHSTLLLTIVDDCSDNGNDIKQLIDEKNDKRINYLRMPENGGVYKCRNLAIGSIKSDFVAFQDDDDVSHPQRLEYQLNHLRDNDIEISMVTNLRIDIDGHVQIDNHDSILSNGPVTMLFSKALISKVGLFKEFRSRGDVEFKNRCVRLLGPSSLEVDSKILYYSLGSHNSLSSTFEHGKNNSNLKLIRSLIHYDQTKRNDNLEIQRNSDSKITVCMSSFPARKEKMLLTIDSVIESVDKLYLYLNNYKEIPVELNKYNNLEVILGENAEGDLRDNGKIYPFSVQDIKGYCFLIDDDIIYPASYFNEYIRKIEKYNRKVVVGVHGVIFTKPFQSYFKNRKVYHFKNENLTDVIVHQLGTGALAFHTDTLTPTLSKYMETGMADVFFAIEAKQLEIPLICIAHPAGWLKPLDIEIEDTSNLYDEFKNDHSKQTMFIKNAGEFRELNIFDL</sequence>
<evidence type="ECO:0000259" key="5">
    <source>
        <dbReference type="Pfam" id="PF00535"/>
    </source>
</evidence>
<dbReference type="InterPro" id="IPR050834">
    <property type="entry name" value="Glycosyltransf_2"/>
</dbReference>
<reference evidence="7" key="1">
    <citation type="journal article" date="2019" name="Int. J. Syst. Evol. Microbiol.">
        <title>The Global Catalogue of Microorganisms (GCM) 10K type strain sequencing project: providing services to taxonomists for standard genome sequencing and annotation.</title>
        <authorList>
            <consortium name="The Broad Institute Genomics Platform"/>
            <consortium name="The Broad Institute Genome Sequencing Center for Infectious Disease"/>
            <person name="Wu L."/>
            <person name="Ma J."/>
        </authorList>
    </citation>
    <scope>NUCLEOTIDE SEQUENCE [LARGE SCALE GENOMIC DNA]</scope>
    <source>
        <strain evidence="7">KCTC 42280</strain>
    </source>
</reference>
<evidence type="ECO:0000256" key="2">
    <source>
        <dbReference type="ARBA" id="ARBA00022676"/>
    </source>
</evidence>
<dbReference type="PANTHER" id="PTHR43685">
    <property type="entry name" value="GLYCOSYLTRANSFERASE"/>
    <property type="match status" value="1"/>
</dbReference>
<dbReference type="EMBL" id="BMZR01000002">
    <property type="protein sequence ID" value="GHD31260.1"/>
    <property type="molecule type" value="Genomic_DNA"/>
</dbReference>
<keyword evidence="3" id="KW-0808">Transferase</keyword>
<name>A0ABQ3GRU7_9GAMM</name>
<keyword evidence="2" id="KW-0328">Glycosyltransferase</keyword>
<comment type="caution">
    <text evidence="6">The sequence shown here is derived from an EMBL/GenBank/DDBJ whole genome shotgun (WGS) entry which is preliminary data.</text>
</comment>
<gene>
    <name evidence="6" type="ORF">GCM10016272_13130</name>
</gene>
<dbReference type="Pfam" id="PF00535">
    <property type="entry name" value="Glycos_transf_2"/>
    <property type="match status" value="1"/>
</dbReference>
<dbReference type="Proteomes" id="UP000610203">
    <property type="component" value="Unassembled WGS sequence"/>
</dbReference>
<feature type="coiled-coil region" evidence="4">
    <location>
        <begin position="183"/>
        <end position="224"/>
    </location>
</feature>
<dbReference type="PANTHER" id="PTHR43685:SF5">
    <property type="entry name" value="GLYCOSYLTRANSFERASE EPSE-RELATED"/>
    <property type="match status" value="1"/>
</dbReference>
<dbReference type="SUPFAM" id="SSF53448">
    <property type="entry name" value="Nucleotide-diphospho-sugar transferases"/>
    <property type="match status" value="1"/>
</dbReference>
<evidence type="ECO:0000313" key="6">
    <source>
        <dbReference type="EMBL" id="GHD31260.1"/>
    </source>
</evidence>
<proteinExistence type="inferred from homology"/>
<comment type="similarity">
    <text evidence="1">Belongs to the glycosyltransferase 2 family.</text>
</comment>
<evidence type="ECO:0000313" key="7">
    <source>
        <dbReference type="Proteomes" id="UP000610203"/>
    </source>
</evidence>
<dbReference type="InterPro" id="IPR001173">
    <property type="entry name" value="Glyco_trans_2-like"/>
</dbReference>
<evidence type="ECO:0000256" key="3">
    <source>
        <dbReference type="ARBA" id="ARBA00022679"/>
    </source>
</evidence>
<accession>A0ABQ3GRU7</accession>
<dbReference type="Gene3D" id="3.90.550.10">
    <property type="entry name" value="Spore Coat Polysaccharide Biosynthesis Protein SpsA, Chain A"/>
    <property type="match status" value="1"/>
</dbReference>
<evidence type="ECO:0000256" key="4">
    <source>
        <dbReference type="SAM" id="Coils"/>
    </source>
</evidence>
<protein>
    <recommendedName>
        <fullName evidence="5">Glycosyltransferase 2-like domain-containing protein</fullName>
    </recommendedName>
</protein>
<keyword evidence="4" id="KW-0175">Coiled coil</keyword>
<organism evidence="6 7">
    <name type="scientific">Psychrobacter glaciei</name>
    <dbReference type="NCBI Taxonomy" id="619771"/>
    <lineage>
        <taxon>Bacteria</taxon>
        <taxon>Pseudomonadati</taxon>
        <taxon>Pseudomonadota</taxon>
        <taxon>Gammaproteobacteria</taxon>
        <taxon>Moraxellales</taxon>
        <taxon>Moraxellaceae</taxon>
        <taxon>Psychrobacter</taxon>
    </lineage>
</organism>